<dbReference type="Gene3D" id="1.20.1250.20">
    <property type="entry name" value="MFS general substrate transporter like domains"/>
    <property type="match status" value="1"/>
</dbReference>
<feature type="transmembrane region" description="Helical" evidence="4">
    <location>
        <begin position="293"/>
        <end position="312"/>
    </location>
</feature>
<sequence>MNRDLTLLFLSRATRLHAFGMTSVILALHLARRGLSTGDVGLLFTLALLTDAALTLVLSTHADRWGRRRTLMLSGFLMALAGMMLVVGESWWVVLLGITIGVISPGGNEVGPFLAIEQACLAQCTTAQRRTQLIAWYNVTGFVATAVGALSAGAWLKTAGSQGGASHVLWAYALSGVAVMVLAMLLTHQVETAPGQNTQRAKSHWTGLQESRSKVVRLGGLFALDSFAGGFIPQSLLAYWFATRWSLSEWELGQVFFATSLLSGISGLVAAPLSQKIGMVNTMVFTHLPSNVLLMLVPVMPSAGLAIGCLLLRHTLSQMDVPVRQSYVMSLVRPEERSAANGILATVRSLSAALSPALAGGLLSPTAWLSGPLLIAGGLKSLYDVLLFKTFRSVPTEESC</sequence>
<organism evidence="6 7">
    <name type="scientific">Prosthecobacter fluviatilis</name>
    <dbReference type="NCBI Taxonomy" id="445931"/>
    <lineage>
        <taxon>Bacteria</taxon>
        <taxon>Pseudomonadati</taxon>
        <taxon>Verrucomicrobiota</taxon>
        <taxon>Verrucomicrobiia</taxon>
        <taxon>Verrucomicrobiales</taxon>
        <taxon>Verrucomicrobiaceae</taxon>
        <taxon>Prosthecobacter</taxon>
    </lineage>
</organism>
<keyword evidence="7" id="KW-1185">Reference proteome</keyword>
<feature type="transmembrane region" description="Helical" evidence="4">
    <location>
        <begin position="221"/>
        <end position="242"/>
    </location>
</feature>
<feature type="transmembrane region" description="Helical" evidence="4">
    <location>
        <begin position="71"/>
        <end position="104"/>
    </location>
</feature>
<dbReference type="PROSITE" id="PS50850">
    <property type="entry name" value="MFS"/>
    <property type="match status" value="1"/>
</dbReference>
<dbReference type="InterPro" id="IPR011701">
    <property type="entry name" value="MFS"/>
</dbReference>
<proteinExistence type="predicted"/>
<keyword evidence="3 4" id="KW-0472">Membrane</keyword>
<dbReference type="InterPro" id="IPR020846">
    <property type="entry name" value="MFS_dom"/>
</dbReference>
<evidence type="ECO:0000313" key="7">
    <source>
        <dbReference type="Proteomes" id="UP001596052"/>
    </source>
</evidence>
<keyword evidence="1 4" id="KW-0812">Transmembrane</keyword>
<gene>
    <name evidence="6" type="ORF">ACFQDI_00695</name>
</gene>
<feature type="transmembrane region" description="Helical" evidence="4">
    <location>
        <begin position="168"/>
        <end position="186"/>
    </location>
</feature>
<dbReference type="PANTHER" id="PTHR23520:SF5">
    <property type="entry name" value="TRANSPORTER, PUTATIVE (AFU_ORTHOLOGUE AFUA_3G04000)-RELATED"/>
    <property type="match status" value="1"/>
</dbReference>
<evidence type="ECO:0000256" key="3">
    <source>
        <dbReference type="ARBA" id="ARBA00023136"/>
    </source>
</evidence>
<keyword evidence="2 4" id="KW-1133">Transmembrane helix</keyword>
<dbReference type="PANTHER" id="PTHR23520">
    <property type="entry name" value="TRANSPORTER, PUTATIVE (AFU_ORTHOLOGUE AFUA_3G04000)-RELATED"/>
    <property type="match status" value="1"/>
</dbReference>
<feature type="transmembrane region" description="Helical" evidence="4">
    <location>
        <begin position="42"/>
        <end position="59"/>
    </location>
</feature>
<dbReference type="Pfam" id="PF07690">
    <property type="entry name" value="MFS_1"/>
    <property type="match status" value="1"/>
</dbReference>
<protein>
    <submittedName>
        <fullName evidence="6">MFS transporter</fullName>
    </submittedName>
</protein>
<dbReference type="Proteomes" id="UP001596052">
    <property type="component" value="Unassembled WGS sequence"/>
</dbReference>
<reference evidence="7" key="1">
    <citation type="journal article" date="2019" name="Int. J. Syst. Evol. Microbiol.">
        <title>The Global Catalogue of Microorganisms (GCM) 10K type strain sequencing project: providing services to taxonomists for standard genome sequencing and annotation.</title>
        <authorList>
            <consortium name="The Broad Institute Genomics Platform"/>
            <consortium name="The Broad Institute Genome Sequencing Center for Infectious Disease"/>
            <person name="Wu L."/>
            <person name="Ma J."/>
        </authorList>
    </citation>
    <scope>NUCLEOTIDE SEQUENCE [LARGE SCALE GENOMIC DNA]</scope>
    <source>
        <strain evidence="7">CGMCC 4.1469</strain>
    </source>
</reference>
<evidence type="ECO:0000259" key="5">
    <source>
        <dbReference type="PROSITE" id="PS50850"/>
    </source>
</evidence>
<name>A0ABW0KJE4_9BACT</name>
<evidence type="ECO:0000256" key="1">
    <source>
        <dbReference type="ARBA" id="ARBA00022692"/>
    </source>
</evidence>
<dbReference type="RefSeq" id="WP_377162351.1">
    <property type="nucleotide sequence ID" value="NZ_JBHSMQ010000001.1"/>
</dbReference>
<evidence type="ECO:0000313" key="6">
    <source>
        <dbReference type="EMBL" id="MFC5453355.1"/>
    </source>
</evidence>
<feature type="transmembrane region" description="Helical" evidence="4">
    <location>
        <begin position="135"/>
        <end position="156"/>
    </location>
</feature>
<feature type="domain" description="Major facilitator superfamily (MFS) profile" evidence="5">
    <location>
        <begin position="214"/>
        <end position="400"/>
    </location>
</feature>
<dbReference type="InterPro" id="IPR036259">
    <property type="entry name" value="MFS_trans_sf"/>
</dbReference>
<accession>A0ABW0KJE4</accession>
<feature type="transmembrane region" description="Helical" evidence="4">
    <location>
        <begin position="254"/>
        <end position="273"/>
    </location>
</feature>
<dbReference type="EMBL" id="JBHSMQ010000001">
    <property type="protein sequence ID" value="MFC5453355.1"/>
    <property type="molecule type" value="Genomic_DNA"/>
</dbReference>
<evidence type="ECO:0000256" key="2">
    <source>
        <dbReference type="ARBA" id="ARBA00022989"/>
    </source>
</evidence>
<comment type="caution">
    <text evidence="6">The sequence shown here is derived from an EMBL/GenBank/DDBJ whole genome shotgun (WGS) entry which is preliminary data.</text>
</comment>
<dbReference type="SUPFAM" id="SSF103473">
    <property type="entry name" value="MFS general substrate transporter"/>
    <property type="match status" value="1"/>
</dbReference>
<evidence type="ECO:0000256" key="4">
    <source>
        <dbReference type="SAM" id="Phobius"/>
    </source>
</evidence>